<dbReference type="Pfam" id="PF00665">
    <property type="entry name" value="rve"/>
    <property type="match status" value="1"/>
</dbReference>
<dbReference type="PROSITE" id="PS50994">
    <property type="entry name" value="INTEGRASE"/>
    <property type="match status" value="1"/>
</dbReference>
<sequence length="457" mass="52309">MDLIGPLIDSNGFKYILSIIDHFTRWLETRPLRCKEAQEVVGGLYSIYCRQGAPVQIISDNGIEFTNQLYKTLHQVYNCKLIFSTPYHPQTNGPVELSHKALKRSLVKALDEKKENWYNYLEENTLSLNIRPRHTTHFSAFELMHGSRKPRLPIEAENLALLYPDVVSSTLDEWAAEDDIIEQVDSIHKFQLHNQEIARDHLTHSKSLMKAQHDKKIHPVTFEKIEKGGEVLIENTCLKKKGGKLEDKWNGPYLIDKVNPTNVRIVKNKRTQRVKRSNVKLWKKAVTNANKCIIDSNSERELSPKSDEEAQLHSRYSLSYLGRANVNSGHHIRSILNQTVSYSQTSQDASTSEDMCVTWNGHFNGVKLVNTCSVDNFLTLLSLCQDNILKAFHLAGEAPSDILNSNFTMIDERNFDELRMWVASQLRIPLINNEYNMFASEGSIVKLFQNLAICQNA</sequence>
<dbReference type="AlphaFoldDB" id="A0AAV7JLH2"/>
<comment type="caution">
    <text evidence="2">The sequence shown here is derived from an EMBL/GenBank/DDBJ whole genome shotgun (WGS) entry which is preliminary data.</text>
</comment>
<reference evidence="2 3" key="1">
    <citation type="journal article" date="2023" name="BMC Biol.">
        <title>The compact genome of the sponge Oopsacas minuta (Hexactinellida) is lacking key metazoan core genes.</title>
        <authorList>
            <person name="Santini S."/>
            <person name="Schenkelaars Q."/>
            <person name="Jourda C."/>
            <person name="Duchesne M."/>
            <person name="Belahbib H."/>
            <person name="Rocher C."/>
            <person name="Selva M."/>
            <person name="Riesgo A."/>
            <person name="Vervoort M."/>
            <person name="Leys S.P."/>
            <person name="Kodjabachian L."/>
            <person name="Le Bivic A."/>
            <person name="Borchiellini C."/>
            <person name="Claverie J.M."/>
            <person name="Renard E."/>
        </authorList>
    </citation>
    <scope>NUCLEOTIDE SEQUENCE [LARGE SCALE GENOMIC DNA]</scope>
    <source>
        <strain evidence="2">SPO-2</strain>
    </source>
</reference>
<dbReference type="InterPro" id="IPR036397">
    <property type="entry name" value="RNaseH_sf"/>
</dbReference>
<dbReference type="GO" id="GO:0003676">
    <property type="term" value="F:nucleic acid binding"/>
    <property type="evidence" value="ECO:0007669"/>
    <property type="project" value="InterPro"/>
</dbReference>
<keyword evidence="3" id="KW-1185">Reference proteome</keyword>
<dbReference type="SUPFAM" id="SSF53098">
    <property type="entry name" value="Ribonuclease H-like"/>
    <property type="match status" value="1"/>
</dbReference>
<evidence type="ECO:0000313" key="2">
    <source>
        <dbReference type="EMBL" id="KAI6649567.1"/>
    </source>
</evidence>
<organism evidence="2 3">
    <name type="scientific">Oopsacas minuta</name>
    <dbReference type="NCBI Taxonomy" id="111878"/>
    <lineage>
        <taxon>Eukaryota</taxon>
        <taxon>Metazoa</taxon>
        <taxon>Porifera</taxon>
        <taxon>Hexactinellida</taxon>
        <taxon>Hexasterophora</taxon>
        <taxon>Lyssacinosida</taxon>
        <taxon>Leucopsacidae</taxon>
        <taxon>Oopsacas</taxon>
    </lineage>
</organism>
<dbReference type="PANTHER" id="PTHR37984:SF15">
    <property type="entry name" value="INTEGRASE CATALYTIC DOMAIN-CONTAINING PROTEIN"/>
    <property type="match status" value="1"/>
</dbReference>
<name>A0AAV7JLH2_9METZ</name>
<evidence type="ECO:0000313" key="3">
    <source>
        <dbReference type="Proteomes" id="UP001165289"/>
    </source>
</evidence>
<dbReference type="PANTHER" id="PTHR37984">
    <property type="entry name" value="PROTEIN CBG26694"/>
    <property type="match status" value="1"/>
</dbReference>
<dbReference type="Proteomes" id="UP001165289">
    <property type="component" value="Unassembled WGS sequence"/>
</dbReference>
<feature type="domain" description="Integrase catalytic" evidence="1">
    <location>
        <begin position="1"/>
        <end position="161"/>
    </location>
</feature>
<dbReference type="GO" id="GO:0015074">
    <property type="term" value="P:DNA integration"/>
    <property type="evidence" value="ECO:0007669"/>
    <property type="project" value="InterPro"/>
</dbReference>
<dbReference type="InterPro" id="IPR001584">
    <property type="entry name" value="Integrase_cat-core"/>
</dbReference>
<dbReference type="Gene3D" id="3.30.420.10">
    <property type="entry name" value="Ribonuclease H-like superfamily/Ribonuclease H"/>
    <property type="match status" value="1"/>
</dbReference>
<dbReference type="InterPro" id="IPR012337">
    <property type="entry name" value="RNaseH-like_sf"/>
</dbReference>
<protein>
    <submittedName>
        <fullName evidence="2">Pol polyprotein</fullName>
    </submittedName>
</protein>
<dbReference type="EMBL" id="JAKMXF010000320">
    <property type="protein sequence ID" value="KAI6649567.1"/>
    <property type="molecule type" value="Genomic_DNA"/>
</dbReference>
<evidence type="ECO:0000259" key="1">
    <source>
        <dbReference type="PROSITE" id="PS50994"/>
    </source>
</evidence>
<gene>
    <name evidence="2" type="ORF">LOD99_6733</name>
</gene>
<proteinExistence type="predicted"/>
<accession>A0AAV7JLH2</accession>
<dbReference type="InterPro" id="IPR050951">
    <property type="entry name" value="Retrovirus_Pol_polyprotein"/>
</dbReference>